<evidence type="ECO:0000313" key="2">
    <source>
        <dbReference type="Proteomes" id="UP000005439"/>
    </source>
</evidence>
<dbReference type="STRING" id="679936.Sulac_1066"/>
<keyword evidence="2" id="KW-1185">Reference proteome</keyword>
<dbReference type="CDD" id="cd03801">
    <property type="entry name" value="GT4_PimA-like"/>
    <property type="match status" value="1"/>
</dbReference>
<dbReference type="GO" id="GO:0016740">
    <property type="term" value="F:transferase activity"/>
    <property type="evidence" value="ECO:0007669"/>
    <property type="project" value="UniProtKB-KW"/>
</dbReference>
<reference evidence="2" key="1">
    <citation type="submission" date="2011-12" db="EMBL/GenBank/DDBJ databases">
        <title>The complete genome of chromosome of Sulfobacillus acidophilus DSM 10332.</title>
        <authorList>
            <person name="Lucas S."/>
            <person name="Han J."/>
            <person name="Lapidus A."/>
            <person name="Bruce D."/>
            <person name="Goodwin L."/>
            <person name="Pitluck S."/>
            <person name="Peters L."/>
            <person name="Kyrpides N."/>
            <person name="Mavromatis K."/>
            <person name="Ivanova N."/>
            <person name="Mikhailova N."/>
            <person name="Chertkov O."/>
            <person name="Saunders E."/>
            <person name="Detter J.C."/>
            <person name="Tapia R."/>
            <person name="Han C."/>
            <person name="Land M."/>
            <person name="Hauser L."/>
            <person name="Markowitz V."/>
            <person name="Cheng J.-F."/>
            <person name="Hugenholtz P."/>
            <person name="Woyke T."/>
            <person name="Wu D."/>
            <person name="Pukall R."/>
            <person name="Gehrich-Schroeter G."/>
            <person name="Schneider S."/>
            <person name="Klenk H.-P."/>
            <person name="Eisen J.A."/>
        </authorList>
    </citation>
    <scope>NUCLEOTIDE SEQUENCE [LARGE SCALE GENOMIC DNA]</scope>
    <source>
        <strain evidence="2">ATCC 700253 / DSM 10332 / NAL</strain>
    </source>
</reference>
<name>G8TTX5_SULAD</name>
<dbReference type="EMBL" id="CP003179">
    <property type="protein sequence ID" value="AEW04566.1"/>
    <property type="molecule type" value="Genomic_DNA"/>
</dbReference>
<dbReference type="SUPFAM" id="SSF53756">
    <property type="entry name" value="UDP-Glycosyltransferase/glycogen phosphorylase"/>
    <property type="match status" value="1"/>
</dbReference>
<dbReference type="PATRIC" id="fig|679936.5.peg.1125"/>
<reference evidence="1 2" key="2">
    <citation type="journal article" date="2012" name="Stand. Genomic Sci.">
        <title>Complete genome sequence of the moderately thermophilic mineral-sulfide-oxidizing firmicute Sulfobacillus acidophilus type strain (NAL(T)).</title>
        <authorList>
            <person name="Anderson I."/>
            <person name="Chertkov O."/>
            <person name="Chen A."/>
            <person name="Saunders E."/>
            <person name="Lapidus A."/>
            <person name="Nolan M."/>
            <person name="Lucas S."/>
            <person name="Hammon N."/>
            <person name="Deshpande S."/>
            <person name="Cheng J.F."/>
            <person name="Han C."/>
            <person name="Tapia R."/>
            <person name="Goodwin L.A."/>
            <person name="Pitluck S."/>
            <person name="Liolios K."/>
            <person name="Pagani I."/>
            <person name="Ivanova N."/>
            <person name="Mikhailova N."/>
            <person name="Pati A."/>
            <person name="Palaniappan K."/>
            <person name="Land M."/>
            <person name="Pan C."/>
            <person name="Rohde M."/>
            <person name="Pukall R."/>
            <person name="Goker M."/>
            <person name="Detter J.C."/>
            <person name="Woyke T."/>
            <person name="Bristow J."/>
            <person name="Eisen J.A."/>
            <person name="Markowitz V."/>
            <person name="Hugenholtz P."/>
            <person name="Kyrpides N.C."/>
            <person name="Klenk H.P."/>
            <person name="Mavromatis K."/>
        </authorList>
    </citation>
    <scope>NUCLEOTIDE SEQUENCE [LARGE SCALE GENOMIC DNA]</scope>
    <source>
        <strain evidence="2">ATCC 700253 / DSM 10332 / NAL</strain>
    </source>
</reference>
<sequence>MRVGLIIPEDTPPTGGNAVSAHRVEQGLRAVGVDAEVVLYSPRLPAYDVYHAWNAVRVGARLLEDGVHPDQIVATWTGTDLWQDWVTRATALKPVLDPIRYQVVFTEDARNRLLADAPDWADHVIVISPSVDIHRFIPEGRVAACHHPLAVLAGGVRPVKRSAWGVLLMEQLREETGQDWRLAILGPVRETGEWHRVTELAKTRPWVRLLGEVSQMEMPEWYRAADIFLNTSSVEGVSNALMEAMATGSLAVVSDIQGNRALVEHQKTGLLFSDAAGFVDAVRWADAHPHEVQRIRHEARKFIVGRHSLSHEVARYMHLYQDCLAVRRCRC</sequence>
<keyword evidence="1" id="KW-0808">Transferase</keyword>
<accession>G8TTX5</accession>
<dbReference type="Proteomes" id="UP000005439">
    <property type="component" value="Chromosome"/>
</dbReference>
<dbReference type="KEGG" id="sap:Sulac_1066"/>
<organism evidence="1 2">
    <name type="scientific">Sulfobacillus acidophilus (strain ATCC 700253 / DSM 10332 / NAL)</name>
    <dbReference type="NCBI Taxonomy" id="679936"/>
    <lineage>
        <taxon>Bacteria</taxon>
        <taxon>Bacillati</taxon>
        <taxon>Bacillota</taxon>
        <taxon>Clostridia</taxon>
        <taxon>Eubacteriales</taxon>
        <taxon>Clostridiales Family XVII. Incertae Sedis</taxon>
        <taxon>Sulfobacillus</taxon>
    </lineage>
</organism>
<dbReference type="Pfam" id="PF13692">
    <property type="entry name" value="Glyco_trans_1_4"/>
    <property type="match status" value="1"/>
</dbReference>
<dbReference type="AlphaFoldDB" id="G8TTX5"/>
<dbReference type="Gene3D" id="3.40.50.2000">
    <property type="entry name" value="Glycogen Phosphorylase B"/>
    <property type="match status" value="2"/>
</dbReference>
<protein>
    <submittedName>
        <fullName evidence="1">Glycosyl transferase group 1</fullName>
    </submittedName>
</protein>
<dbReference type="PANTHER" id="PTHR46660">
    <property type="match status" value="1"/>
</dbReference>
<dbReference type="HOGENOM" id="CLU_009583_7_0_9"/>
<dbReference type="InterPro" id="IPR052622">
    <property type="entry name" value="Glycosyltransferase_G1"/>
</dbReference>
<gene>
    <name evidence="1" type="ordered locus">Sulac_1066</name>
</gene>
<proteinExistence type="predicted"/>
<dbReference type="PANTHER" id="PTHR46660:SF2">
    <property type="entry name" value="GLYCOSYLTRANSFERASE 1 DOMAIN-CONTAINING PROTEIN 1"/>
    <property type="match status" value="1"/>
</dbReference>
<evidence type="ECO:0000313" key="1">
    <source>
        <dbReference type="EMBL" id="AEW04566.1"/>
    </source>
</evidence>